<dbReference type="Gene3D" id="1.10.533.10">
    <property type="entry name" value="Death Domain, Fas"/>
    <property type="match status" value="2"/>
</dbReference>
<accession>A0A8B6CQI8</accession>
<feature type="domain" description="Death" evidence="1">
    <location>
        <begin position="895"/>
        <end position="949"/>
    </location>
</feature>
<dbReference type="AlphaFoldDB" id="A0A8B6CQI8"/>
<dbReference type="GO" id="GO:0007165">
    <property type="term" value="P:signal transduction"/>
    <property type="evidence" value="ECO:0007669"/>
    <property type="project" value="InterPro"/>
</dbReference>
<organism evidence="2 3">
    <name type="scientific">Mytilus galloprovincialis</name>
    <name type="common">Mediterranean mussel</name>
    <dbReference type="NCBI Taxonomy" id="29158"/>
    <lineage>
        <taxon>Eukaryota</taxon>
        <taxon>Metazoa</taxon>
        <taxon>Spiralia</taxon>
        <taxon>Lophotrochozoa</taxon>
        <taxon>Mollusca</taxon>
        <taxon>Bivalvia</taxon>
        <taxon>Autobranchia</taxon>
        <taxon>Pteriomorphia</taxon>
        <taxon>Mytilida</taxon>
        <taxon>Mytiloidea</taxon>
        <taxon>Mytilidae</taxon>
        <taxon>Mytilinae</taxon>
        <taxon>Mytilus</taxon>
    </lineage>
</organism>
<proteinExistence type="predicted"/>
<reference evidence="2" key="1">
    <citation type="submission" date="2018-11" db="EMBL/GenBank/DDBJ databases">
        <authorList>
            <person name="Alioto T."/>
            <person name="Alioto T."/>
        </authorList>
    </citation>
    <scope>NUCLEOTIDE SEQUENCE</scope>
</reference>
<dbReference type="Gene3D" id="3.40.50.300">
    <property type="entry name" value="P-loop containing nucleotide triphosphate hydrolases"/>
    <property type="match status" value="1"/>
</dbReference>
<sequence>MYLCKEKKDTIEKASEQLTVTSKKETAGNDSRSLPIARKSIEKDKDIQLPWLVDANEFKCMLSQGEFLSYDNRLSLGGPCKAGKSTLASVLIGEDIPLQWNSTDGLVIFFGRNGIDIEKEKMLPLKEGERGHEILAKILRGKPNVYEQYEHKINQQTMHTHSYHSQAELINKSSSASSILVAVQGKMSTEVQTHQVLTKCSELMTEDVGTKVLNKGMHVVPSEIKSLDLQTMQLQTNILQEVRDRKYKIKIAPSDLIDFGGQKSYDMTHQLFIQHRGSFLLMFDGRFGLHNQLAEYPEGVTAASILKHWVDSVLTYTEDTEDIMPMIMFAATHRDLCMENTVKLKESFIRDLKLMFSKHEKKIHIYLDTVFFINGIDENDFEIQRMTDQVVIFAMQQSSWGQRRPMQWVPLELQISNMRMKNINIITKEDLRHINKMNDDLALNEPQMEDFLVVQHSLGKLMYYSHPGLNNFIIIHPPALVNILRSIVTDEKFFPEDENLRSILKILTETGKIYKTDLLKLWQQEHFLQYMPNNTTQEFVVQLLVHLDILIIPKDSKQTHPESDLYLVPCMIKSIKPSDFNFGLEERTICLRYSLERHSIPTALAYKLIGGSINAWPLKYESNRPCLYHKAAVMHLNEDNELRIWVEDNQLMVNMANKNSLLHISPDVAASVQECLIKNLDVSLSFHYKSFGRKMKLTKVSELYTIEVGVPCCSNVCFKSLQDVMNYDKWTCVNGKEHKTKYLRYWIFNTAQKTCGDGCKGLTDEELKAEPSDKHLVRLGCHIGINMFREYFIYLGMEVKDWEDINSQYVGHSPKGIMSMALTQWKNSMLSKLKEPSLKDLYDALKNVELDTHLICQIFRERSELLAKADFNLQAIPSDQHLKELSNQVGNCPLQLGVELGLSFTEIEQSLFSFPKDLPGLVEDILTRWRKKSKVKTIYSLMLALERVNAGGLRYLLEISKLAYAK</sequence>
<dbReference type="Proteomes" id="UP000596742">
    <property type="component" value="Unassembled WGS sequence"/>
</dbReference>
<dbReference type="OrthoDB" id="6180290at2759"/>
<evidence type="ECO:0000259" key="1">
    <source>
        <dbReference type="PROSITE" id="PS50017"/>
    </source>
</evidence>
<comment type="caution">
    <text evidence="2">The sequence shown here is derived from an EMBL/GenBank/DDBJ whole genome shotgun (WGS) entry which is preliminary data.</text>
</comment>
<evidence type="ECO:0000313" key="3">
    <source>
        <dbReference type="Proteomes" id="UP000596742"/>
    </source>
</evidence>
<protein>
    <recommendedName>
        <fullName evidence="1">Death domain-containing protein</fullName>
    </recommendedName>
</protein>
<dbReference type="InterPro" id="IPR027417">
    <property type="entry name" value="P-loop_NTPase"/>
</dbReference>
<gene>
    <name evidence="2" type="ORF">MGAL_10B059825</name>
</gene>
<name>A0A8B6CQI8_MYTGA</name>
<dbReference type="PROSITE" id="PS50017">
    <property type="entry name" value="DEATH_DOMAIN"/>
    <property type="match status" value="1"/>
</dbReference>
<evidence type="ECO:0000313" key="2">
    <source>
        <dbReference type="EMBL" id="VDI08853.1"/>
    </source>
</evidence>
<dbReference type="EMBL" id="UYJE01002237">
    <property type="protein sequence ID" value="VDI08853.1"/>
    <property type="molecule type" value="Genomic_DNA"/>
</dbReference>
<keyword evidence="3" id="KW-1185">Reference proteome</keyword>
<dbReference type="InterPro" id="IPR011029">
    <property type="entry name" value="DEATH-like_dom_sf"/>
</dbReference>
<dbReference type="InterPro" id="IPR000488">
    <property type="entry name" value="Death_dom"/>
</dbReference>